<evidence type="ECO:0000313" key="1">
    <source>
        <dbReference type="EMBL" id="GEU75562.1"/>
    </source>
</evidence>
<gene>
    <name evidence="1" type="ORF">Tci_047540</name>
</gene>
<accession>A0A6L2MS86</accession>
<dbReference type="EMBL" id="BKCJ010007106">
    <property type="protein sequence ID" value="GEU75562.1"/>
    <property type="molecule type" value="Genomic_DNA"/>
</dbReference>
<sequence>MEPFESLMRLWVRNKSIAAIWMEKVVMPLIEPVIKGFTAAPAVLKSERLKVDKARSCTSKRGEVYYECMEPFESLMRLWVRNKSIAAIWMEKVVTPLIEPVIKGFAAAPAVLKSKRFKVDKARYE</sequence>
<proteinExistence type="predicted"/>
<organism evidence="1">
    <name type="scientific">Tanacetum cinerariifolium</name>
    <name type="common">Dalmatian daisy</name>
    <name type="synonym">Chrysanthemum cinerariifolium</name>
    <dbReference type="NCBI Taxonomy" id="118510"/>
    <lineage>
        <taxon>Eukaryota</taxon>
        <taxon>Viridiplantae</taxon>
        <taxon>Streptophyta</taxon>
        <taxon>Embryophyta</taxon>
        <taxon>Tracheophyta</taxon>
        <taxon>Spermatophyta</taxon>
        <taxon>Magnoliopsida</taxon>
        <taxon>eudicotyledons</taxon>
        <taxon>Gunneridae</taxon>
        <taxon>Pentapetalae</taxon>
        <taxon>asterids</taxon>
        <taxon>campanulids</taxon>
        <taxon>Asterales</taxon>
        <taxon>Asteraceae</taxon>
        <taxon>Asteroideae</taxon>
        <taxon>Anthemideae</taxon>
        <taxon>Anthemidinae</taxon>
        <taxon>Tanacetum</taxon>
    </lineage>
</organism>
<comment type="caution">
    <text evidence="1">The sequence shown here is derived from an EMBL/GenBank/DDBJ whole genome shotgun (WGS) entry which is preliminary data.</text>
</comment>
<reference evidence="1" key="1">
    <citation type="journal article" date="2019" name="Sci. Rep.">
        <title>Draft genome of Tanacetum cinerariifolium, the natural source of mosquito coil.</title>
        <authorList>
            <person name="Yamashiro T."/>
            <person name="Shiraishi A."/>
            <person name="Satake H."/>
            <person name="Nakayama K."/>
        </authorList>
    </citation>
    <scope>NUCLEOTIDE SEQUENCE</scope>
</reference>
<protein>
    <submittedName>
        <fullName evidence="1">Uncharacterized protein</fullName>
    </submittedName>
</protein>
<dbReference type="AlphaFoldDB" id="A0A6L2MS86"/>
<name>A0A6L2MS86_TANCI</name>